<evidence type="ECO:0008006" key="4">
    <source>
        <dbReference type="Google" id="ProtNLM"/>
    </source>
</evidence>
<dbReference type="InterPro" id="IPR007995">
    <property type="entry name" value="DUF742"/>
</dbReference>
<dbReference type="EMBL" id="BONQ01000108">
    <property type="protein sequence ID" value="GIG48807.1"/>
    <property type="molecule type" value="Genomic_DNA"/>
</dbReference>
<dbReference type="InterPro" id="IPR036390">
    <property type="entry name" value="WH_DNA-bd_sf"/>
</dbReference>
<name>A0A919UB61_9ACTN</name>
<evidence type="ECO:0000313" key="2">
    <source>
        <dbReference type="EMBL" id="GIG48807.1"/>
    </source>
</evidence>
<feature type="compositionally biased region" description="Basic and acidic residues" evidence="1">
    <location>
        <begin position="11"/>
        <end position="22"/>
    </location>
</feature>
<protein>
    <recommendedName>
        <fullName evidence="4">DUF742 domain-containing protein</fullName>
    </recommendedName>
</protein>
<organism evidence="2 3">
    <name type="scientific">Dactylosporangium siamense</name>
    <dbReference type="NCBI Taxonomy" id="685454"/>
    <lineage>
        <taxon>Bacteria</taxon>
        <taxon>Bacillati</taxon>
        <taxon>Actinomycetota</taxon>
        <taxon>Actinomycetes</taxon>
        <taxon>Micromonosporales</taxon>
        <taxon>Micromonosporaceae</taxon>
        <taxon>Dactylosporangium</taxon>
    </lineage>
</organism>
<dbReference type="Pfam" id="PF05331">
    <property type="entry name" value="DUF742"/>
    <property type="match status" value="1"/>
</dbReference>
<dbReference type="Proteomes" id="UP000660611">
    <property type="component" value="Unassembled WGS sequence"/>
</dbReference>
<proteinExistence type="predicted"/>
<comment type="caution">
    <text evidence="2">The sequence shown here is derived from an EMBL/GenBank/DDBJ whole genome shotgun (WGS) entry which is preliminary data.</text>
</comment>
<dbReference type="PANTHER" id="PTHR36221">
    <property type="entry name" value="DUF742 DOMAIN-CONTAINING PROTEIN"/>
    <property type="match status" value="1"/>
</dbReference>
<feature type="region of interest" description="Disordered" evidence="1">
    <location>
        <begin position="1"/>
        <end position="27"/>
    </location>
</feature>
<evidence type="ECO:0000256" key="1">
    <source>
        <dbReference type="SAM" id="MobiDB-lite"/>
    </source>
</evidence>
<evidence type="ECO:0000313" key="3">
    <source>
        <dbReference type="Proteomes" id="UP000660611"/>
    </source>
</evidence>
<sequence>MTTPPGRHAAGHPDRGDPREAGAAEEWVEQQWAEQQRADAYRAEQYVVLRGEQPWPERPRGDLAAEPWVDHTWVDRDAGPVVRPYAMTGGRVHPASGSFDVVAMVVTNRAAMSDLGYGLQPEHRAILAYAREPLAVAELASHLDLALGVVRVLLGDLLGQGLIEMYHPPAAGELPSESILKAVINGLRAL</sequence>
<accession>A0A919UB61</accession>
<keyword evidence="3" id="KW-1185">Reference proteome</keyword>
<dbReference type="SUPFAM" id="SSF46785">
    <property type="entry name" value="Winged helix' DNA-binding domain"/>
    <property type="match status" value="1"/>
</dbReference>
<dbReference type="AlphaFoldDB" id="A0A919UB61"/>
<gene>
    <name evidence="2" type="ORF">Dsi01nite_068480</name>
</gene>
<reference evidence="2" key="1">
    <citation type="submission" date="2021-01" db="EMBL/GenBank/DDBJ databases">
        <title>Whole genome shotgun sequence of Dactylosporangium siamense NBRC 106093.</title>
        <authorList>
            <person name="Komaki H."/>
            <person name="Tamura T."/>
        </authorList>
    </citation>
    <scope>NUCLEOTIDE SEQUENCE</scope>
    <source>
        <strain evidence="2">NBRC 106093</strain>
    </source>
</reference>
<dbReference type="PANTHER" id="PTHR36221:SF1">
    <property type="entry name" value="DUF742 DOMAIN-CONTAINING PROTEIN"/>
    <property type="match status" value="1"/>
</dbReference>